<name>A0A1D6EL65_MAIZE</name>
<gene>
    <name evidence="1" type="ORF">ZEAMMB73_Zm00001d005229</name>
</gene>
<organism evidence="1">
    <name type="scientific">Zea mays</name>
    <name type="common">Maize</name>
    <dbReference type="NCBI Taxonomy" id="4577"/>
    <lineage>
        <taxon>Eukaryota</taxon>
        <taxon>Viridiplantae</taxon>
        <taxon>Streptophyta</taxon>
        <taxon>Embryophyta</taxon>
        <taxon>Tracheophyta</taxon>
        <taxon>Spermatophyta</taxon>
        <taxon>Magnoliopsida</taxon>
        <taxon>Liliopsida</taxon>
        <taxon>Poales</taxon>
        <taxon>Poaceae</taxon>
        <taxon>PACMAD clade</taxon>
        <taxon>Panicoideae</taxon>
        <taxon>Andropogonodae</taxon>
        <taxon>Andropogoneae</taxon>
        <taxon>Tripsacinae</taxon>
        <taxon>Zea</taxon>
    </lineage>
</organism>
<proteinExistence type="predicted"/>
<dbReference type="EMBL" id="CM007648">
    <property type="protein sequence ID" value="ONM20628.1"/>
    <property type="molecule type" value="Genomic_DNA"/>
</dbReference>
<evidence type="ECO:0000313" key="1">
    <source>
        <dbReference type="EMBL" id="ONM20628.1"/>
    </source>
</evidence>
<dbReference type="AlphaFoldDB" id="A0A1D6EL65"/>
<protein>
    <submittedName>
        <fullName evidence="1">Uncharacterized protein</fullName>
    </submittedName>
</protein>
<reference evidence="1" key="1">
    <citation type="submission" date="2015-12" db="EMBL/GenBank/DDBJ databases">
        <title>Update maize B73 reference genome by single molecule sequencing technologies.</title>
        <authorList>
            <consortium name="Maize Genome Sequencing Project"/>
            <person name="Ware D."/>
        </authorList>
    </citation>
    <scope>NUCLEOTIDE SEQUENCE [LARGE SCALE GENOMIC DNA]</scope>
    <source>
        <tissue evidence="1">Seedling</tissue>
    </source>
</reference>
<sequence length="56" mass="6701">MIYWEVRSMILLTTRHCSRMSETMHAIIRVINKVVVMTVVQHLQARHHDLNLLLMM</sequence>
<accession>A0A1D6EL65</accession>